<proteinExistence type="predicted"/>
<feature type="transmembrane region" description="Helical" evidence="1">
    <location>
        <begin position="26"/>
        <end position="45"/>
    </location>
</feature>
<evidence type="ECO:0000256" key="1">
    <source>
        <dbReference type="SAM" id="Phobius"/>
    </source>
</evidence>
<keyword evidence="1" id="KW-1133">Transmembrane helix</keyword>
<dbReference type="OrthoDB" id="852748at2"/>
<gene>
    <name evidence="2" type="ORF">C8E01_10667</name>
</gene>
<dbReference type="AlphaFoldDB" id="A0A2U1AWB8"/>
<reference evidence="2 3" key="1">
    <citation type="submission" date="2018-04" db="EMBL/GenBank/DDBJ databases">
        <title>Genomic Encyclopedia of Type Strains, Phase IV (KMG-IV): sequencing the most valuable type-strain genomes for metagenomic binning, comparative biology and taxonomic classification.</title>
        <authorList>
            <person name="Goeker M."/>
        </authorList>
    </citation>
    <scope>NUCLEOTIDE SEQUENCE [LARGE SCALE GENOMIC DNA]</scope>
    <source>
        <strain evidence="2 3">DSM 100231</strain>
    </source>
</reference>
<organism evidence="2 3">
    <name type="scientific">Pontibacter virosus</name>
    <dbReference type="NCBI Taxonomy" id="1765052"/>
    <lineage>
        <taxon>Bacteria</taxon>
        <taxon>Pseudomonadati</taxon>
        <taxon>Bacteroidota</taxon>
        <taxon>Cytophagia</taxon>
        <taxon>Cytophagales</taxon>
        <taxon>Hymenobacteraceae</taxon>
        <taxon>Pontibacter</taxon>
    </lineage>
</organism>
<name>A0A2U1AWB8_9BACT</name>
<dbReference type="RefSeq" id="WP_116543455.1">
    <property type="nucleotide sequence ID" value="NZ_QEKI01000006.1"/>
</dbReference>
<keyword evidence="1" id="KW-0812">Transmembrane</keyword>
<keyword evidence="3" id="KW-1185">Reference proteome</keyword>
<keyword evidence="1" id="KW-0472">Membrane</keyword>
<accession>A0A2U1AWB8</accession>
<dbReference type="EMBL" id="QEKI01000006">
    <property type="protein sequence ID" value="PVY40726.1"/>
    <property type="molecule type" value="Genomic_DNA"/>
</dbReference>
<sequence length="214" mass="24327">MKKYLIPLLLLLPVGILSYVYNLTSFLLLAIIAFCLAALLVVFIVKVFRPNIHKKWLRLPLMITAICATGVLVDLLRPLDPAVVDAGDASHKLAYAYETDQADRMTLKTYFSLFDDSMANRDSIRLAQVRQLYQEEQISLPIDKFYAAFVFHHSKKSELFEIAQKLAGEAAAVSELKDNYVVQWLARATYDRWMVSLGKPEKYGTQNKFSVSVE</sequence>
<dbReference type="Proteomes" id="UP000245466">
    <property type="component" value="Unassembled WGS sequence"/>
</dbReference>
<evidence type="ECO:0000313" key="2">
    <source>
        <dbReference type="EMBL" id="PVY40726.1"/>
    </source>
</evidence>
<comment type="caution">
    <text evidence="2">The sequence shown here is derived from an EMBL/GenBank/DDBJ whole genome shotgun (WGS) entry which is preliminary data.</text>
</comment>
<protein>
    <submittedName>
        <fullName evidence="2">Uncharacterized protein</fullName>
    </submittedName>
</protein>
<evidence type="ECO:0000313" key="3">
    <source>
        <dbReference type="Proteomes" id="UP000245466"/>
    </source>
</evidence>